<accession>A0A382FPM1</accession>
<protein>
    <submittedName>
        <fullName evidence="1">Uncharacterized protein</fullName>
    </submittedName>
</protein>
<proteinExistence type="predicted"/>
<sequence length="95" mass="11345">MINKDKLNMLDNSTENALKKLIKPLRNNAKFYRSVMDNCSEYMVKHNGNKFWLFNNWVIAEWKNCQHSNPFESWKHPSADSAKEHFKSISFDDNY</sequence>
<name>A0A382FPM1_9ZZZZ</name>
<dbReference type="AlphaFoldDB" id="A0A382FPM1"/>
<dbReference type="EMBL" id="UINC01050959">
    <property type="protein sequence ID" value="SVB64545.1"/>
    <property type="molecule type" value="Genomic_DNA"/>
</dbReference>
<reference evidence="1" key="1">
    <citation type="submission" date="2018-05" db="EMBL/GenBank/DDBJ databases">
        <authorList>
            <person name="Lanie J.A."/>
            <person name="Ng W.-L."/>
            <person name="Kazmierczak K.M."/>
            <person name="Andrzejewski T.M."/>
            <person name="Davidsen T.M."/>
            <person name="Wayne K.J."/>
            <person name="Tettelin H."/>
            <person name="Glass J.I."/>
            <person name="Rusch D."/>
            <person name="Podicherti R."/>
            <person name="Tsui H.-C.T."/>
            <person name="Winkler M.E."/>
        </authorList>
    </citation>
    <scope>NUCLEOTIDE SEQUENCE</scope>
</reference>
<gene>
    <name evidence="1" type="ORF">METZ01_LOCUS217399</name>
</gene>
<evidence type="ECO:0000313" key="1">
    <source>
        <dbReference type="EMBL" id="SVB64545.1"/>
    </source>
</evidence>
<organism evidence="1">
    <name type="scientific">marine metagenome</name>
    <dbReference type="NCBI Taxonomy" id="408172"/>
    <lineage>
        <taxon>unclassified sequences</taxon>
        <taxon>metagenomes</taxon>
        <taxon>ecological metagenomes</taxon>
    </lineage>
</organism>